<feature type="signal peptide" evidence="1">
    <location>
        <begin position="1"/>
        <end position="40"/>
    </location>
</feature>
<reference evidence="3" key="1">
    <citation type="submission" date="2018-06" db="EMBL/GenBank/DDBJ databases">
        <authorList>
            <person name="Khan S.A."/>
        </authorList>
    </citation>
    <scope>NUCLEOTIDE SEQUENCE [LARGE SCALE GENOMIC DNA]</scope>
    <source>
        <strain evidence="3">DB-1506</strain>
    </source>
</reference>
<evidence type="ECO:0000313" key="2">
    <source>
        <dbReference type="EMBL" id="RAI57633.1"/>
    </source>
</evidence>
<dbReference type="AlphaFoldDB" id="A0A327M637"/>
<proteinExistence type="predicted"/>
<evidence type="ECO:0000313" key="3">
    <source>
        <dbReference type="Proteomes" id="UP000249065"/>
    </source>
</evidence>
<protein>
    <recommendedName>
        <fullName evidence="4">ABC-type transport auxiliary lipoprotein component domain-containing protein</fullName>
    </recommendedName>
</protein>
<evidence type="ECO:0008006" key="4">
    <source>
        <dbReference type="Google" id="ProtNLM"/>
    </source>
</evidence>
<keyword evidence="3" id="KW-1185">Reference proteome</keyword>
<organism evidence="2 3">
    <name type="scientific">Roseicella frigidaeris</name>
    <dbReference type="NCBI Taxonomy" id="2230885"/>
    <lineage>
        <taxon>Bacteria</taxon>
        <taxon>Pseudomonadati</taxon>
        <taxon>Pseudomonadota</taxon>
        <taxon>Alphaproteobacteria</taxon>
        <taxon>Acetobacterales</taxon>
        <taxon>Roseomonadaceae</taxon>
        <taxon>Roseicella</taxon>
    </lineage>
</organism>
<feature type="chain" id="PRO_5016338184" description="ABC-type transport auxiliary lipoprotein component domain-containing protein" evidence="1">
    <location>
        <begin position="41"/>
        <end position="214"/>
    </location>
</feature>
<dbReference type="Proteomes" id="UP000249065">
    <property type="component" value="Unassembled WGS sequence"/>
</dbReference>
<evidence type="ECO:0000256" key="1">
    <source>
        <dbReference type="SAM" id="SignalP"/>
    </source>
</evidence>
<comment type="caution">
    <text evidence="2">The sequence shown here is derived from an EMBL/GenBank/DDBJ whole genome shotgun (WGS) entry which is preliminary data.</text>
</comment>
<sequence>MTSPVVASRASRPHPRPGLARRQALLLPLALAACATPEPAAVPPGPMRFNYLTPLALNVASIEVAEGSPPPQPGDIGPRLLPSPVEAVRIMGQDRLVALGTTGTAQFVVTQAAMLRTGDGLACLVGCRLDILSATGERLGFVEAQSRRAVSGADAGRPRAEDALLRSTMDDLNVEFEFQLRRALKDWLVRVTPGEEGTIPAPAPEGVTIEELPK</sequence>
<accession>A0A327M637</accession>
<keyword evidence="1" id="KW-0732">Signal</keyword>
<dbReference type="EMBL" id="QLIX01000015">
    <property type="protein sequence ID" value="RAI57633.1"/>
    <property type="molecule type" value="Genomic_DNA"/>
</dbReference>
<name>A0A327M637_9PROT</name>
<gene>
    <name evidence="2" type="ORF">DOO78_17710</name>
</gene>